<dbReference type="InterPro" id="IPR001242">
    <property type="entry name" value="Condensation_dom"/>
</dbReference>
<dbReference type="RefSeq" id="WP_257925006.1">
    <property type="nucleotide sequence ID" value="NZ_JAMXQV010000025.1"/>
</dbReference>
<dbReference type="Pfam" id="PF00668">
    <property type="entry name" value="Condensation"/>
    <property type="match status" value="2"/>
</dbReference>
<dbReference type="Pfam" id="PF00501">
    <property type="entry name" value="AMP-binding"/>
    <property type="match status" value="2"/>
</dbReference>
<dbReference type="FunFam" id="3.40.50.980:FF:000002">
    <property type="entry name" value="Enterobactin synthetase component F"/>
    <property type="match status" value="1"/>
</dbReference>
<dbReference type="Gene3D" id="2.30.38.10">
    <property type="entry name" value="Luciferase, Domain 3"/>
    <property type="match status" value="2"/>
</dbReference>
<gene>
    <name evidence="5" type="ORF">M8542_37000</name>
</gene>
<dbReference type="SMART" id="SM00824">
    <property type="entry name" value="PKS_TE"/>
    <property type="match status" value="1"/>
</dbReference>
<accession>A0A9X2SPR0</accession>
<feature type="domain" description="Carrier" evidence="4">
    <location>
        <begin position="2008"/>
        <end position="2083"/>
    </location>
</feature>
<reference evidence="5" key="1">
    <citation type="submission" date="2022-06" db="EMBL/GenBank/DDBJ databases">
        <title>Amycolatopsis iheyaensis sp. nov., a new species of the genus Amycolatopsis isolated from soil in Iheya island, Japan.</title>
        <authorList>
            <person name="Ngamcharungchit C."/>
            <person name="Kanto H."/>
            <person name="Take A."/>
            <person name="Intra B."/>
            <person name="Matsumoto A."/>
            <person name="Panbangred W."/>
            <person name="Inahashi Y."/>
        </authorList>
    </citation>
    <scope>NUCLEOTIDE SEQUENCE</scope>
    <source>
        <strain evidence="5">OK19-0408</strain>
    </source>
</reference>
<comment type="cofactor">
    <cofactor evidence="1">
        <name>pantetheine 4'-phosphate</name>
        <dbReference type="ChEBI" id="CHEBI:47942"/>
    </cofactor>
</comment>
<dbReference type="InterPro" id="IPR020845">
    <property type="entry name" value="AMP-binding_CS"/>
</dbReference>
<dbReference type="InterPro" id="IPR036736">
    <property type="entry name" value="ACP-like_sf"/>
</dbReference>
<dbReference type="PROSITE" id="PS00012">
    <property type="entry name" value="PHOSPHOPANTETHEINE"/>
    <property type="match status" value="1"/>
</dbReference>
<evidence type="ECO:0000313" key="5">
    <source>
        <dbReference type="EMBL" id="MCR6488441.1"/>
    </source>
</evidence>
<dbReference type="InterPro" id="IPR010071">
    <property type="entry name" value="AA_adenyl_dom"/>
</dbReference>
<dbReference type="Pfam" id="PF00550">
    <property type="entry name" value="PP-binding"/>
    <property type="match status" value="2"/>
</dbReference>
<name>A0A9X2SPR0_9PSEU</name>
<protein>
    <submittedName>
        <fullName evidence="5">Amino acid adenylation domain-containing protein</fullName>
    </submittedName>
</protein>
<evidence type="ECO:0000256" key="1">
    <source>
        <dbReference type="ARBA" id="ARBA00001957"/>
    </source>
</evidence>
<dbReference type="InterPro" id="IPR020806">
    <property type="entry name" value="PKS_PP-bd"/>
</dbReference>
<dbReference type="SUPFAM" id="SSF52777">
    <property type="entry name" value="CoA-dependent acyltransferases"/>
    <property type="match status" value="4"/>
</dbReference>
<keyword evidence="6" id="KW-1185">Reference proteome</keyword>
<dbReference type="FunFam" id="3.40.50.12780:FF:000012">
    <property type="entry name" value="Non-ribosomal peptide synthetase"/>
    <property type="match status" value="1"/>
</dbReference>
<dbReference type="Gene3D" id="3.40.50.980">
    <property type="match status" value="4"/>
</dbReference>
<dbReference type="NCBIfam" id="TIGR01733">
    <property type="entry name" value="AA-adenyl-dom"/>
    <property type="match status" value="2"/>
</dbReference>
<dbReference type="Gene3D" id="3.30.559.30">
    <property type="entry name" value="Nonribosomal peptide synthetase, condensation domain"/>
    <property type="match status" value="2"/>
</dbReference>
<dbReference type="InterPro" id="IPR009081">
    <property type="entry name" value="PP-bd_ACP"/>
</dbReference>
<dbReference type="SUPFAM" id="SSF47336">
    <property type="entry name" value="ACP-like"/>
    <property type="match status" value="2"/>
</dbReference>
<dbReference type="GO" id="GO:0044550">
    <property type="term" value="P:secondary metabolite biosynthetic process"/>
    <property type="evidence" value="ECO:0007669"/>
    <property type="project" value="TreeGrafter"/>
</dbReference>
<dbReference type="PANTHER" id="PTHR45527">
    <property type="entry name" value="NONRIBOSOMAL PEPTIDE SYNTHETASE"/>
    <property type="match status" value="1"/>
</dbReference>
<dbReference type="Gene3D" id="3.30.300.30">
    <property type="match status" value="2"/>
</dbReference>
<dbReference type="PROSITE" id="PS50075">
    <property type="entry name" value="CARRIER"/>
    <property type="match status" value="2"/>
</dbReference>
<dbReference type="Gene3D" id="3.40.50.1820">
    <property type="entry name" value="alpha/beta hydrolase"/>
    <property type="match status" value="1"/>
</dbReference>
<dbReference type="SUPFAM" id="SSF53474">
    <property type="entry name" value="alpha/beta-Hydrolases"/>
    <property type="match status" value="1"/>
</dbReference>
<dbReference type="InterPro" id="IPR006162">
    <property type="entry name" value="Ppantetheine_attach_site"/>
</dbReference>
<dbReference type="SMART" id="SM00823">
    <property type="entry name" value="PKS_PP"/>
    <property type="match status" value="2"/>
</dbReference>
<dbReference type="PROSITE" id="PS00455">
    <property type="entry name" value="AMP_BINDING"/>
    <property type="match status" value="2"/>
</dbReference>
<evidence type="ECO:0000256" key="3">
    <source>
        <dbReference type="ARBA" id="ARBA00022553"/>
    </source>
</evidence>
<dbReference type="FunFam" id="3.40.50.980:FF:000001">
    <property type="entry name" value="Non-ribosomal peptide synthetase"/>
    <property type="match status" value="1"/>
</dbReference>
<keyword evidence="3" id="KW-0597">Phosphoprotein</keyword>
<evidence type="ECO:0000256" key="2">
    <source>
        <dbReference type="ARBA" id="ARBA00022450"/>
    </source>
</evidence>
<dbReference type="PANTHER" id="PTHR45527:SF14">
    <property type="entry name" value="PLIPASTATIN SYNTHASE SUBUNIT B"/>
    <property type="match status" value="1"/>
</dbReference>
<dbReference type="Gene3D" id="1.10.1200.10">
    <property type="entry name" value="ACP-like"/>
    <property type="match status" value="2"/>
</dbReference>
<dbReference type="InterPro" id="IPR029058">
    <property type="entry name" value="AB_hydrolase_fold"/>
</dbReference>
<dbReference type="GO" id="GO:0043041">
    <property type="term" value="P:amino acid activation for nonribosomal peptide biosynthetic process"/>
    <property type="evidence" value="ECO:0007669"/>
    <property type="project" value="TreeGrafter"/>
</dbReference>
<dbReference type="GO" id="GO:0031177">
    <property type="term" value="F:phosphopantetheine binding"/>
    <property type="evidence" value="ECO:0007669"/>
    <property type="project" value="InterPro"/>
</dbReference>
<dbReference type="Pfam" id="PF13193">
    <property type="entry name" value="AMP-binding_C"/>
    <property type="match status" value="2"/>
</dbReference>
<feature type="domain" description="Carrier" evidence="4">
    <location>
        <begin position="949"/>
        <end position="1023"/>
    </location>
</feature>
<dbReference type="InterPro" id="IPR001031">
    <property type="entry name" value="Thioesterase"/>
</dbReference>
<dbReference type="InterPro" id="IPR000873">
    <property type="entry name" value="AMP-dep_synth/lig_dom"/>
</dbReference>
<dbReference type="InterPro" id="IPR020802">
    <property type="entry name" value="TesA-like"/>
</dbReference>
<dbReference type="InterPro" id="IPR025110">
    <property type="entry name" value="AMP-bd_C"/>
</dbReference>
<dbReference type="InterPro" id="IPR023213">
    <property type="entry name" value="CAT-like_dom_sf"/>
</dbReference>
<dbReference type="GO" id="GO:0005829">
    <property type="term" value="C:cytosol"/>
    <property type="evidence" value="ECO:0007669"/>
    <property type="project" value="TreeGrafter"/>
</dbReference>
<dbReference type="EMBL" id="JAMXQV010000025">
    <property type="protein sequence ID" value="MCR6488441.1"/>
    <property type="molecule type" value="Genomic_DNA"/>
</dbReference>
<dbReference type="CDD" id="cd05930">
    <property type="entry name" value="A_NRPS"/>
    <property type="match status" value="1"/>
</dbReference>
<organism evidence="5 6">
    <name type="scientific">Amycolatopsis iheyensis</name>
    <dbReference type="NCBI Taxonomy" id="2945988"/>
    <lineage>
        <taxon>Bacteria</taxon>
        <taxon>Bacillati</taxon>
        <taxon>Actinomycetota</taxon>
        <taxon>Actinomycetes</taxon>
        <taxon>Pseudonocardiales</taxon>
        <taxon>Pseudonocardiaceae</taxon>
        <taxon>Amycolatopsis</taxon>
    </lineage>
</organism>
<proteinExistence type="predicted"/>
<dbReference type="Pfam" id="PF00975">
    <property type="entry name" value="Thioesterase"/>
    <property type="match status" value="1"/>
</dbReference>
<dbReference type="GO" id="GO:0003824">
    <property type="term" value="F:catalytic activity"/>
    <property type="evidence" value="ECO:0007669"/>
    <property type="project" value="InterPro"/>
</dbReference>
<evidence type="ECO:0000313" key="6">
    <source>
        <dbReference type="Proteomes" id="UP001144096"/>
    </source>
</evidence>
<dbReference type="FunFam" id="2.30.38.10:FF:000001">
    <property type="entry name" value="Non-ribosomal peptide synthetase PvdI"/>
    <property type="match status" value="1"/>
</dbReference>
<sequence length="2378" mass="258278">MILTRQSGLTSAQQDIWAAHERFPRLPQYNVFLSKRFSGPVDLEALRASVNETLAHADAFRLRFGEQDGVPHQWTHADAPAARVLDLSAAGDPGQACHDWITADFDRPLDVRVAAVEAVLLREGPAAVHLYVKAHHIVTDAFGLGLCFARIEAGYAARVEGGATPAEPPSYLTAVPDDAGYRASARHDEDREYFRAALDGVVPALFDRRAPSGSRHSAQYSFTLPRQLLDEVERRGEPVFAVLAAAFATYLCRVHRGDEVVLGVPLLNRRGTHLHTIGHFVNTLPLRVRVDGASTAAELAGLVRAASRELQRRERLAIGDLLRDRPAGAPRDLFDVTLSYVRWPGTPPPAGLRAEIRGGTRAHDSDVLAVVVNDFGDRGPVRVDLSHALDVFDEDFPVEALARHVCTLVTAMVREPDRPLRELPLLDDDERHEVLYGRNATEAAFPAEATLHGLFEAQVARTPGRVAVVPASDATPLTFAQLDAEANRLAHALRADGVGPGDVVAVLLDRGPLLPVALLAVLKAGGCYLPVEAGHPAERVRFILDDSGAKVVLTASDQPEPAGTTARVRHVDTRLDGPDTPPAPLATANDLAYVIYTSGTTGRPKGVLIEHRSVVNRLHWMQRRYPIGDGDVLLQKTPASFDVSVWELFWWSFTGARLALLPPGVAGDPEVVLDVVERERVTVVHFVPSLFGPFLETVAARGRPDSLRRVFCSGEALPPAQVNRFHELFAGTAELVNLYGPTETTIDVSWFDCPPGPVRRVPIGRPIDNTRLYVLGRDDRPQPVGVPGELHVAGVGVARGYLGRDELTRAKFVADPFVPGGRMYRTGDLARWLADGSVEYLGRTDDQVKVRGNRVEPGEAAHRLAELPGVRDAVVVDHRSPELGVHLVGYYVAPEEIDPVHLRAQLSRILPGYLVPARFARVDSIPLTPHGKTDRRALPDVGRVAAGPAPRTDVEAVLAEVWADVLGVRAVGAHDDYYALGGDSILMLRVRAGAARRGLTVTLADLVAHPTIAELAPFATLAEETAPAELAPFALVSEADRARLSGAQDAYPVTPMQLGVLFHSREDEGSAVYRDVFRYTFAVDWDEAALRWAFGRLVRRHPVLRTSYDLVGFAEPLQVVWPAVEGALSVADLRAAGEDRAEAVVRAHIEERRFHDYTFHEAPLYHFGVFVRQSTVDIVFSFHHALLDGWSAGTLIAELCRDYLCGLGADVEPVPAGDPPSPAWHVLEERRARADERARQFWRTALDGATLLQLDPYAPHEPPQATRTPVRWFDLPDGLAEAVRGFAAEHGVPARSVYLTAHCLTLRLLAGAADVTTGLFTHGRPEVTGADRTTGLFLNTVPIRLAGEQDSRLGVVREVLRQERAAYPYRRYPLSAIQDDRGGDTVLETGFNYVDLHVLAPVLAAPEIELLDVQAFEESNFALIVHLVTSPVDRRPRLRVDPGRGFTPAQAELIARTYLSILRRTVEAPGEAPDFRFLAAPPRFVPPPEVPPRHVLDRLADHVERVPDAIAVASGEQRWTYRRLGEEVDRIAGGLLARGVDRTGCVGIAMDRSPEMIAAVLGVVKTGAACVPLDVGYPKERLALMIEVAGPRFVLVHDRHADLIGDRDLVLPIGSVGARPGAVIPPWPEVTLEDTACVLFTSGSTGRPKGVELPHRPFAHYLEWQLGPEGAAANALGGKTLQFAPLSFDVAFQEIFATLGGGGTLQLITAEHRRDPAALARLMDREEVERIFVPYVALQQLAETARLLDIRPRALRVIVSSGEQLRVTDEIRWLCAQRPGTVLENQYGPTETHLVTKFTMTGDPAAFPALPPIGPPVGYLEVHVLDDARHPVPEGAVGEVYVGGVGLAHGYRGQPELTGKAFVPHPWRPGARLYRVGDLARVLPDGTLGYLGRADSQVKVRGFRVEPAEVEFAVLALADEHPGIREVAVVARRRDAGDAFLAAFLVGDAESVDLGEVRARLRATLPEHLVPSYFTWLPALPITPSGKRDDAAMRALPLAERTATEVTPPRDERERLLADLVSGLLGRSAIGVHEDFFAAGGTSLTAMRLIVLIEKAFGVPLPLAAFVSAPTVAELARRIDAGAVPHAFDPLVPIRPGGARPPLHLVHPLGGNVLCYVRLARHLPGDQPVYALQAAGAAPGTRPLATMADLTRSYVDAVRRVQPEGPYRIAGWSFGGFVAFEMARQLRAAGETVEHLVIVDAIAPEPPERRAPDPAPDALLEWFYWELLWADAGASTRVEPIPARLSREEKFDLIAEHAAAAGILPPAAARVTVRRLFEVYQANWAALVAYRPGVADLDLTLLRAEQPLPAALLPMHGRRTAHQDPANGWGGFTTGKLDVVGVPGDHLSLMDEPNVRAVADAITAVLREARPVGGGVTP</sequence>
<evidence type="ECO:0000259" key="4">
    <source>
        <dbReference type="PROSITE" id="PS50075"/>
    </source>
</evidence>
<dbReference type="InterPro" id="IPR045851">
    <property type="entry name" value="AMP-bd_C_sf"/>
</dbReference>
<dbReference type="GO" id="GO:0008610">
    <property type="term" value="P:lipid biosynthetic process"/>
    <property type="evidence" value="ECO:0007669"/>
    <property type="project" value="UniProtKB-ARBA"/>
</dbReference>
<dbReference type="Gene3D" id="3.30.559.10">
    <property type="entry name" value="Chloramphenicol acetyltransferase-like domain"/>
    <property type="match status" value="2"/>
</dbReference>
<dbReference type="SUPFAM" id="SSF56801">
    <property type="entry name" value="Acetyl-CoA synthetase-like"/>
    <property type="match status" value="2"/>
</dbReference>
<comment type="caution">
    <text evidence="5">The sequence shown here is derived from an EMBL/GenBank/DDBJ whole genome shotgun (WGS) entry which is preliminary data.</text>
</comment>
<keyword evidence="2" id="KW-0596">Phosphopantetheine</keyword>
<dbReference type="Proteomes" id="UP001144096">
    <property type="component" value="Unassembled WGS sequence"/>
</dbReference>